<gene>
    <name evidence="2" type="ORF">I303_02119</name>
    <name evidence="3" type="ORF">I303_101745</name>
</gene>
<dbReference type="Proteomes" id="UP000078595">
    <property type="component" value="Chromosome 2"/>
</dbReference>
<organism evidence="2">
    <name type="scientific">Kwoniella dejecticola CBS 10117</name>
    <dbReference type="NCBI Taxonomy" id="1296121"/>
    <lineage>
        <taxon>Eukaryota</taxon>
        <taxon>Fungi</taxon>
        <taxon>Dikarya</taxon>
        <taxon>Basidiomycota</taxon>
        <taxon>Agaricomycotina</taxon>
        <taxon>Tremellomycetes</taxon>
        <taxon>Tremellales</taxon>
        <taxon>Cryptococcaceae</taxon>
        <taxon>Kwoniella</taxon>
    </lineage>
</organism>
<evidence type="ECO:0000313" key="2">
    <source>
        <dbReference type="EMBL" id="OBR87904.1"/>
    </source>
</evidence>
<evidence type="ECO:0000313" key="3">
    <source>
        <dbReference type="EMBL" id="WWC59196.1"/>
    </source>
</evidence>
<evidence type="ECO:0000313" key="4">
    <source>
        <dbReference type="Proteomes" id="UP000078595"/>
    </source>
</evidence>
<dbReference type="GeneID" id="28965818"/>
<accession>A0A1A6ACX4</accession>
<dbReference type="RefSeq" id="XP_018265746.1">
    <property type="nucleotide sequence ID" value="XM_018405465.1"/>
</dbReference>
<evidence type="ECO:0000256" key="1">
    <source>
        <dbReference type="SAM" id="Phobius"/>
    </source>
</evidence>
<proteinExistence type="predicted"/>
<keyword evidence="4" id="KW-1185">Reference proteome</keyword>
<protein>
    <submittedName>
        <fullName evidence="2">Uncharacterized protein</fullName>
    </submittedName>
</protein>
<feature type="transmembrane region" description="Helical" evidence="1">
    <location>
        <begin position="97"/>
        <end position="118"/>
    </location>
</feature>
<name>A0A1A6ACX4_9TREE</name>
<keyword evidence="1" id="KW-0472">Membrane</keyword>
<dbReference type="KEGG" id="kdj:28965818"/>
<dbReference type="EMBL" id="CP144531">
    <property type="protein sequence ID" value="WWC59196.1"/>
    <property type="molecule type" value="Genomic_DNA"/>
</dbReference>
<dbReference type="OrthoDB" id="2562419at2759"/>
<dbReference type="AlphaFoldDB" id="A0A1A6ACX4"/>
<dbReference type="VEuPathDB" id="FungiDB:I303_02119"/>
<reference evidence="3" key="3">
    <citation type="submission" date="2024-02" db="EMBL/GenBank/DDBJ databases">
        <title>Comparative genomics of Cryptococcus and Kwoniella reveals pathogenesis evolution and contrasting modes of karyotype evolution via chromosome fusion or intercentromeric recombination.</title>
        <authorList>
            <person name="Coelho M.A."/>
            <person name="David-Palma M."/>
            <person name="Shea T."/>
            <person name="Bowers K."/>
            <person name="McGinley-Smith S."/>
            <person name="Mohammad A.W."/>
            <person name="Gnirke A."/>
            <person name="Yurkov A.M."/>
            <person name="Nowrousian M."/>
            <person name="Sun S."/>
            <person name="Cuomo C.A."/>
            <person name="Heitman J."/>
        </authorList>
    </citation>
    <scope>NUCLEOTIDE SEQUENCE</scope>
    <source>
        <strain evidence="3">CBS 10117</strain>
    </source>
</reference>
<dbReference type="EMBL" id="KI894028">
    <property type="protein sequence ID" value="OBR87904.1"/>
    <property type="molecule type" value="Genomic_DNA"/>
</dbReference>
<keyword evidence="1" id="KW-1133">Transmembrane helix</keyword>
<reference evidence="3" key="2">
    <citation type="submission" date="2013-07" db="EMBL/GenBank/DDBJ databases">
        <authorList>
            <consortium name="The Broad Institute Genome Sequencing Platform"/>
            <person name="Cuomo C."/>
            <person name="Litvintseva A."/>
            <person name="Chen Y."/>
            <person name="Heitman J."/>
            <person name="Sun S."/>
            <person name="Springer D."/>
            <person name="Dromer F."/>
            <person name="Young S.K."/>
            <person name="Zeng Q."/>
            <person name="Gargeya S."/>
            <person name="Fitzgerald M."/>
            <person name="Abouelleil A."/>
            <person name="Alvarado L."/>
            <person name="Berlin A.M."/>
            <person name="Chapman S.B."/>
            <person name="Dewar J."/>
            <person name="Goldberg J."/>
            <person name="Griggs A."/>
            <person name="Gujja S."/>
            <person name="Hansen M."/>
            <person name="Howarth C."/>
            <person name="Imamovic A."/>
            <person name="Larimer J."/>
            <person name="McCowan C."/>
            <person name="Murphy C."/>
            <person name="Pearson M."/>
            <person name="Priest M."/>
            <person name="Roberts A."/>
            <person name="Saif S."/>
            <person name="Shea T."/>
            <person name="Sykes S."/>
            <person name="Wortman J."/>
            <person name="Nusbaum C."/>
            <person name="Birren B."/>
        </authorList>
    </citation>
    <scope>NUCLEOTIDE SEQUENCE</scope>
    <source>
        <strain evidence="3">CBS 10117</strain>
    </source>
</reference>
<keyword evidence="1" id="KW-0812">Transmembrane</keyword>
<sequence length="197" mass="22473">MKNTEDARLVDERQNILSIITNHVAKPLISSTQVQALWLQSQLTGAPLLFFRSHKHIRLYQPQAVHTAPSDLTSSVLEDYPTESSQQSRSQIEMDELFFFFILFCGLFFLASIIYCFLSTCLGVQIRRADLKEAFSIPTPAKIRARDAERRRRMEQAGTYELDDIDRNVGYERVGGISSGAEEFEVMRRGGPSRGFF</sequence>
<reference evidence="2" key="1">
    <citation type="submission" date="2013-07" db="EMBL/GenBank/DDBJ databases">
        <title>The Genome Sequence of Cryptococcus dejecticola CBS10117.</title>
        <authorList>
            <consortium name="The Broad Institute Genome Sequencing Platform"/>
            <person name="Cuomo C."/>
            <person name="Litvintseva A."/>
            <person name="Chen Y."/>
            <person name="Heitman J."/>
            <person name="Sun S."/>
            <person name="Springer D."/>
            <person name="Dromer F."/>
            <person name="Young S.K."/>
            <person name="Zeng Q."/>
            <person name="Gargeya S."/>
            <person name="Fitzgerald M."/>
            <person name="Abouelleil A."/>
            <person name="Alvarado L."/>
            <person name="Berlin A.M."/>
            <person name="Chapman S.B."/>
            <person name="Dewar J."/>
            <person name="Goldberg J."/>
            <person name="Griggs A."/>
            <person name="Gujja S."/>
            <person name="Hansen M."/>
            <person name="Howarth C."/>
            <person name="Imamovic A."/>
            <person name="Larimer J."/>
            <person name="McCowan C."/>
            <person name="Murphy C."/>
            <person name="Pearson M."/>
            <person name="Priest M."/>
            <person name="Roberts A."/>
            <person name="Saif S."/>
            <person name="Shea T."/>
            <person name="Sykes S."/>
            <person name="Wortman J."/>
            <person name="Nusbaum C."/>
            <person name="Birren B."/>
        </authorList>
    </citation>
    <scope>NUCLEOTIDE SEQUENCE [LARGE SCALE GENOMIC DNA]</scope>
    <source>
        <strain evidence="2">CBS 10117</strain>
    </source>
</reference>